<dbReference type="Pfam" id="PF06741">
    <property type="entry name" value="LsmAD"/>
    <property type="match status" value="1"/>
</dbReference>
<feature type="compositionally biased region" description="Low complexity" evidence="1">
    <location>
        <begin position="288"/>
        <end position="324"/>
    </location>
</feature>
<gene>
    <name evidence="3" type="ORF">AV274_4502</name>
</gene>
<feature type="domain" description="LsmAD" evidence="2">
    <location>
        <begin position="188"/>
        <end position="255"/>
    </location>
</feature>
<dbReference type="GO" id="GO:0003729">
    <property type="term" value="F:mRNA binding"/>
    <property type="evidence" value="ECO:0007669"/>
    <property type="project" value="TreeGrafter"/>
</dbReference>
<feature type="region of interest" description="Disordered" evidence="1">
    <location>
        <begin position="283"/>
        <end position="345"/>
    </location>
</feature>
<feature type="compositionally biased region" description="Low complexity" evidence="1">
    <location>
        <begin position="457"/>
        <end position="472"/>
    </location>
</feature>
<feature type="region of interest" description="Disordered" evidence="1">
    <location>
        <begin position="457"/>
        <end position="479"/>
    </location>
</feature>
<comment type="caution">
    <text evidence="3">The sequence shown here is derived from an EMBL/GenBank/DDBJ whole genome shotgun (WGS) entry which is preliminary data.</text>
</comment>
<sequence>MNRQGGRRVSSEKTPISPELLNERRLEFLSQNMRHDCVRCTMANGDVFCGYIKSIDRDYKSLVLYHPYIEKSRVIHVQPKSNALITLLFKDLVCLNSLKAQNRSERKETPETLSMGILDQLGLSASTETASNSFDDSERRQRAHAAPLNRNLQNDFDFLINPKEKLELEESTFKMGAFDQFAENKEKFGVKSDFDISLYSTRVEYDEVPLELRRVAASMEKEMRATGSTNLHVLEERGVEVNLNDEDLYSRVGVEAAKKKDRARDRNTGEKVLSRSIMKKVEAPQNAPKTVPKTTPKTVPKSAPNAVPNIVPNVTPIVTPNVTPKSPKTGEAKMPQPKEEKKETKLNASAPAFEMKVQAAPFTPAMVKVQMIRPGMIIPGQPGQMVPMVPIQPGQMMPIQPMQPGQMMPMQPGQMIPMQPGKPGQMMPGMTFIPVSYPMMRAQMQYPINQNQVYQGMPGFQPMAQPQPQQQPLETNNGK</sequence>
<dbReference type="SMART" id="SM01272">
    <property type="entry name" value="LsmAD"/>
    <property type="match status" value="1"/>
</dbReference>
<dbReference type="AlphaFoldDB" id="A0A196SCH6"/>
<dbReference type="STRING" id="478820.A0A196SCH6"/>
<dbReference type="InterPro" id="IPR009604">
    <property type="entry name" value="LsmAD_domain"/>
</dbReference>
<name>A0A196SCH6_BLAHN</name>
<dbReference type="GO" id="GO:0010494">
    <property type="term" value="C:cytoplasmic stress granule"/>
    <property type="evidence" value="ECO:0007669"/>
    <property type="project" value="TreeGrafter"/>
</dbReference>
<dbReference type="InterPro" id="IPR045117">
    <property type="entry name" value="ATXN2-like"/>
</dbReference>
<evidence type="ECO:0000256" key="1">
    <source>
        <dbReference type="SAM" id="MobiDB-lite"/>
    </source>
</evidence>
<dbReference type="PANTHER" id="PTHR12854">
    <property type="entry name" value="ATAXIN 2-RELATED"/>
    <property type="match status" value="1"/>
</dbReference>
<dbReference type="OrthoDB" id="2275718at2759"/>
<dbReference type="GO" id="GO:0034063">
    <property type="term" value="P:stress granule assembly"/>
    <property type="evidence" value="ECO:0007669"/>
    <property type="project" value="TreeGrafter"/>
</dbReference>
<evidence type="ECO:0000313" key="4">
    <source>
        <dbReference type="Proteomes" id="UP000078348"/>
    </source>
</evidence>
<dbReference type="EMBL" id="LXWW01000320">
    <property type="protein sequence ID" value="OAO13827.1"/>
    <property type="molecule type" value="Genomic_DNA"/>
</dbReference>
<evidence type="ECO:0000313" key="3">
    <source>
        <dbReference type="EMBL" id="OAO13827.1"/>
    </source>
</evidence>
<evidence type="ECO:0000259" key="2">
    <source>
        <dbReference type="SMART" id="SM01272"/>
    </source>
</evidence>
<keyword evidence="4" id="KW-1185">Reference proteome</keyword>
<feature type="compositionally biased region" description="Basic and acidic residues" evidence="1">
    <location>
        <begin position="328"/>
        <end position="345"/>
    </location>
</feature>
<accession>A0A196SCH6</accession>
<reference evidence="3 4" key="1">
    <citation type="submission" date="2016-05" db="EMBL/GenBank/DDBJ databases">
        <title>Nuclear genome of Blastocystis sp. subtype 1 NandII.</title>
        <authorList>
            <person name="Gentekaki E."/>
            <person name="Curtis B."/>
            <person name="Stairs C."/>
            <person name="Eme L."/>
            <person name="Herman E."/>
            <person name="Klimes V."/>
            <person name="Arias M.C."/>
            <person name="Elias M."/>
            <person name="Hilliou F."/>
            <person name="Klute M."/>
            <person name="Malik S.-B."/>
            <person name="Pightling A."/>
            <person name="Rachubinski R."/>
            <person name="Salas D."/>
            <person name="Schlacht A."/>
            <person name="Suga H."/>
            <person name="Archibald J."/>
            <person name="Ball S.G."/>
            <person name="Clark G."/>
            <person name="Dacks J."/>
            <person name="Van Der Giezen M."/>
            <person name="Tsaousis A."/>
            <person name="Roger A."/>
        </authorList>
    </citation>
    <scope>NUCLEOTIDE SEQUENCE [LARGE SCALE GENOMIC DNA]</scope>
    <source>
        <strain evidence="4">ATCC 50177 / NandII</strain>
    </source>
</reference>
<protein>
    <recommendedName>
        <fullName evidence="2">LsmAD domain-containing protein</fullName>
    </recommendedName>
</protein>
<organism evidence="3 4">
    <name type="scientific">Blastocystis sp. subtype 1 (strain ATCC 50177 / NandII)</name>
    <dbReference type="NCBI Taxonomy" id="478820"/>
    <lineage>
        <taxon>Eukaryota</taxon>
        <taxon>Sar</taxon>
        <taxon>Stramenopiles</taxon>
        <taxon>Bigyra</taxon>
        <taxon>Opalozoa</taxon>
        <taxon>Opalinata</taxon>
        <taxon>Blastocystidae</taxon>
        <taxon>Blastocystis</taxon>
    </lineage>
</organism>
<dbReference type="Proteomes" id="UP000078348">
    <property type="component" value="Unassembled WGS sequence"/>
</dbReference>
<dbReference type="PANTHER" id="PTHR12854:SF7">
    <property type="entry name" value="ATAXIN-2 HOMOLOG"/>
    <property type="match status" value="1"/>
</dbReference>
<proteinExistence type="predicted"/>